<organism evidence="1 2">
    <name type="scientific">Penicillium thymicola</name>
    <dbReference type="NCBI Taxonomy" id="293382"/>
    <lineage>
        <taxon>Eukaryota</taxon>
        <taxon>Fungi</taxon>
        <taxon>Dikarya</taxon>
        <taxon>Ascomycota</taxon>
        <taxon>Pezizomycotina</taxon>
        <taxon>Eurotiomycetes</taxon>
        <taxon>Eurotiomycetidae</taxon>
        <taxon>Eurotiales</taxon>
        <taxon>Aspergillaceae</taxon>
        <taxon>Penicillium</taxon>
    </lineage>
</organism>
<protein>
    <submittedName>
        <fullName evidence="1">Uncharacterized protein</fullName>
    </submittedName>
</protein>
<dbReference type="InterPro" id="IPR008775">
    <property type="entry name" value="Phytyl_CoA_dOase-like"/>
</dbReference>
<gene>
    <name evidence="1" type="ORF">VN97_g9686</name>
</gene>
<reference evidence="1" key="2">
    <citation type="journal article" date="2016" name="Fungal Biol.">
        <title>Ochratoxin A production by Penicillium thymicola.</title>
        <authorList>
            <person name="Nguyen H.D.T."/>
            <person name="McMullin D.R."/>
            <person name="Ponomareva E."/>
            <person name="Riley R."/>
            <person name="Pomraning K.R."/>
            <person name="Baker S.E."/>
            <person name="Seifert K.A."/>
        </authorList>
    </citation>
    <scope>NUCLEOTIDE SEQUENCE</scope>
    <source>
        <strain evidence="1">DAOM 180753</strain>
    </source>
</reference>
<dbReference type="PANTHER" id="PTHR40470:SF1">
    <property type="entry name" value="PHYTANOYL-COA DIOXYGENASE FAMILY PROTEIN (AFU_ORTHOLOGUE AFUA_2G15850)"/>
    <property type="match status" value="1"/>
</dbReference>
<evidence type="ECO:0000313" key="2">
    <source>
        <dbReference type="Proteomes" id="UP001227192"/>
    </source>
</evidence>
<comment type="caution">
    <text evidence="1">The sequence shown here is derived from an EMBL/GenBank/DDBJ whole genome shotgun (WGS) entry which is preliminary data.</text>
</comment>
<dbReference type="EMBL" id="LACB01000404">
    <property type="protein sequence ID" value="KAJ9483712.1"/>
    <property type="molecule type" value="Genomic_DNA"/>
</dbReference>
<reference evidence="1" key="1">
    <citation type="submission" date="2015-06" db="EMBL/GenBank/DDBJ databases">
        <authorList>
            <person name="Nguyen H."/>
        </authorList>
    </citation>
    <scope>NUCLEOTIDE SEQUENCE</scope>
    <source>
        <strain evidence="1">DAOM 180753</strain>
    </source>
</reference>
<dbReference type="Proteomes" id="UP001227192">
    <property type="component" value="Unassembled WGS sequence"/>
</dbReference>
<evidence type="ECO:0000313" key="1">
    <source>
        <dbReference type="EMBL" id="KAJ9483712.1"/>
    </source>
</evidence>
<name>A0AAI9TAH6_PENTH</name>
<dbReference type="Gene3D" id="2.60.120.620">
    <property type="entry name" value="q2cbj1_9rhob like domain"/>
    <property type="match status" value="1"/>
</dbReference>
<dbReference type="PANTHER" id="PTHR40470">
    <property type="entry name" value="PHYTANOYL-COA DIOXYGENASE FAMILY PROTEIN (AFU_ORTHOLOGUE AFUA_2G15850)"/>
    <property type="match status" value="1"/>
</dbReference>
<sequence>MRHCVVLFLAYFNPPRRYKFQHLDLQIFPRSPDIQDLIVLVFSLFSTKMSTPNLDALKRDGFVVVRNLITPTEVSHYREIATKATTLTRSGSWPHFRTVPKQFPPWPTTAPPASEGGIWGVQHLMHPEMPGRESFARCYFSPTILAVAEELMGVENGASSETELLVMELFNLLVAPETKDFELRWHRDDISEHATAEEEIAQLASKAPGGRQSHCQYNLALCPDASLIVVPGTHARARTQVEREADPYAAELPDQLVVQLQPGDAVFYNSNILHRGVYRGKSEGGVEMRLTLHGSLGLKASGRGGDDVEEKKKVRATAVLQHGVGAWVHREDAAFGLGERAERMRANLVEMGTGEGVGFSLQG</sequence>
<proteinExistence type="predicted"/>
<accession>A0AAI9TAH6</accession>
<keyword evidence="2" id="KW-1185">Reference proteome</keyword>
<dbReference type="Pfam" id="PF05721">
    <property type="entry name" value="PhyH"/>
    <property type="match status" value="1"/>
</dbReference>
<dbReference type="AlphaFoldDB" id="A0AAI9TAH6"/>
<dbReference type="SUPFAM" id="SSF51197">
    <property type="entry name" value="Clavaminate synthase-like"/>
    <property type="match status" value="1"/>
</dbReference>